<dbReference type="GO" id="GO:0005634">
    <property type="term" value="C:nucleus"/>
    <property type="evidence" value="ECO:0007669"/>
    <property type="project" value="UniProtKB-UniRule"/>
</dbReference>
<accession>A0A922IKD3</accession>
<dbReference type="RefSeq" id="XP_051065334.1">
    <property type="nucleotide sequence ID" value="XM_051216731.1"/>
</dbReference>
<dbReference type="GeneID" id="24596261"/>
<dbReference type="Gene3D" id="1.10.30.10">
    <property type="entry name" value="High mobility group box domain"/>
    <property type="match status" value="2"/>
</dbReference>
<reference evidence="3" key="1">
    <citation type="journal article" date="2012" name="Nat. Genet.">
        <title>Whole-genome sequence of Schistosoma haematobium.</title>
        <authorList>
            <person name="Young N.D."/>
            <person name="Jex A.R."/>
            <person name="Li B."/>
            <person name="Liu S."/>
            <person name="Yang L."/>
            <person name="Xiong Z."/>
            <person name="Li Y."/>
            <person name="Cantacessi C."/>
            <person name="Hall R.S."/>
            <person name="Xu X."/>
            <person name="Chen F."/>
            <person name="Wu X."/>
            <person name="Zerlotini A."/>
            <person name="Oliveira G."/>
            <person name="Hofmann A."/>
            <person name="Zhang G."/>
            <person name="Fang X."/>
            <person name="Kang Y."/>
            <person name="Campbell B.E."/>
            <person name="Loukas A."/>
            <person name="Ranganathan S."/>
            <person name="Rollinson D."/>
            <person name="Rinaldi G."/>
            <person name="Brindley P.J."/>
            <person name="Yang H."/>
            <person name="Wang J."/>
            <person name="Wang J."/>
            <person name="Gasser R.B."/>
        </authorList>
    </citation>
    <scope>NUCLEOTIDE SEQUENCE</scope>
</reference>
<name>A0A922IKD3_SCHHA</name>
<reference evidence="3" key="4">
    <citation type="journal article" date="2022" name="PLoS Pathog.">
        <title>Chromosome-level genome of Schistosoma haematobium underpins genome-wide explorations of molecular variation.</title>
        <authorList>
            <person name="Stroehlein A.J."/>
            <person name="Korhonen P.K."/>
            <person name="Lee V.V."/>
            <person name="Ralph S.A."/>
            <person name="Mentink-Kane M."/>
            <person name="You H."/>
            <person name="McManus D.P."/>
            <person name="Tchuente L.T."/>
            <person name="Stothard J.R."/>
            <person name="Kaur P."/>
            <person name="Dudchenko O."/>
            <person name="Aiden E.L."/>
            <person name="Yang B."/>
            <person name="Yang H."/>
            <person name="Emery A.M."/>
            <person name="Webster B.L."/>
            <person name="Brindley P.J."/>
            <person name="Rollinson D."/>
            <person name="Chang B.C.H."/>
            <person name="Gasser R.B."/>
            <person name="Young N.D."/>
        </authorList>
    </citation>
    <scope>NUCLEOTIDE SEQUENCE</scope>
</reference>
<reference evidence="3" key="3">
    <citation type="submission" date="2021-06" db="EMBL/GenBank/DDBJ databases">
        <title>Chromosome-level genome assembly for S. haematobium.</title>
        <authorList>
            <person name="Stroehlein A.J."/>
        </authorList>
    </citation>
    <scope>NUCLEOTIDE SEQUENCE</scope>
</reference>
<dbReference type="InterPro" id="IPR036910">
    <property type="entry name" value="HMG_box_dom_sf"/>
</dbReference>
<dbReference type="Proteomes" id="UP000471633">
    <property type="component" value="Unassembled WGS sequence"/>
</dbReference>
<evidence type="ECO:0000256" key="1">
    <source>
        <dbReference type="PROSITE-ProRule" id="PRU00267"/>
    </source>
</evidence>
<dbReference type="EMBL" id="AMPZ03000006">
    <property type="protein sequence ID" value="KAH9581159.1"/>
    <property type="molecule type" value="Genomic_DNA"/>
</dbReference>
<dbReference type="InterPro" id="IPR009071">
    <property type="entry name" value="HMG_box_dom"/>
</dbReference>
<comment type="caution">
    <text evidence="3">The sequence shown here is derived from an EMBL/GenBank/DDBJ whole genome shotgun (WGS) entry which is preliminary data.</text>
</comment>
<dbReference type="PROSITE" id="PS50118">
    <property type="entry name" value="HMG_BOX_2"/>
    <property type="match status" value="1"/>
</dbReference>
<sequence length="218" mass="25612">MTTHRLQIQSLNSCYSIKPATQSYFRSSYMQLSPFSINNFFVILRQITSTSAHNNSNAFTNFIHSRYHEVKSSKPELSNYDVIRKLAQLYKSLPVEEVEKLKLEAKEHQSHVKKATKFAYRNGMPKSPPNSGLKVFMREKLKDSKGTPVSQMRNDFKDTVKQWMSLPESDQLEYNNIAKDLKNDYETKLKEWATKNNIQYTKRISILADRFYRAYYPK</sequence>
<dbReference type="GO" id="GO:0003677">
    <property type="term" value="F:DNA binding"/>
    <property type="evidence" value="ECO:0007669"/>
    <property type="project" value="UniProtKB-UniRule"/>
</dbReference>
<dbReference type="CTD" id="24596261"/>
<evidence type="ECO:0000313" key="3">
    <source>
        <dbReference type="EMBL" id="KAH9581159.1"/>
    </source>
</evidence>
<keyword evidence="1" id="KW-0539">Nucleus</keyword>
<keyword evidence="1" id="KW-0238">DNA-binding</keyword>
<dbReference type="AlphaFoldDB" id="A0A922IKD3"/>
<proteinExistence type="predicted"/>
<dbReference type="SUPFAM" id="SSF47095">
    <property type="entry name" value="HMG-box"/>
    <property type="match status" value="2"/>
</dbReference>
<dbReference type="KEGG" id="shx:MS3_00008378"/>
<dbReference type="CDD" id="cd00084">
    <property type="entry name" value="HMG-box_SF"/>
    <property type="match status" value="1"/>
</dbReference>
<feature type="DNA-binding region" description="HMG box" evidence="1">
    <location>
        <begin position="125"/>
        <end position="193"/>
    </location>
</feature>
<organism evidence="3 4">
    <name type="scientific">Schistosoma haematobium</name>
    <name type="common">Blood fluke</name>
    <dbReference type="NCBI Taxonomy" id="6185"/>
    <lineage>
        <taxon>Eukaryota</taxon>
        <taxon>Metazoa</taxon>
        <taxon>Spiralia</taxon>
        <taxon>Lophotrochozoa</taxon>
        <taxon>Platyhelminthes</taxon>
        <taxon>Trematoda</taxon>
        <taxon>Digenea</taxon>
        <taxon>Strigeidida</taxon>
        <taxon>Schistosomatoidea</taxon>
        <taxon>Schistosomatidae</taxon>
        <taxon>Schistosoma</taxon>
    </lineage>
</organism>
<keyword evidence="4" id="KW-1185">Reference proteome</keyword>
<gene>
    <name evidence="3" type="ORF">MS3_00008378</name>
</gene>
<feature type="domain" description="HMG box" evidence="2">
    <location>
        <begin position="125"/>
        <end position="193"/>
    </location>
</feature>
<evidence type="ECO:0000259" key="2">
    <source>
        <dbReference type="PROSITE" id="PS50118"/>
    </source>
</evidence>
<protein>
    <recommendedName>
        <fullName evidence="2">HMG box domain-containing protein</fullName>
    </recommendedName>
</protein>
<reference evidence="3" key="2">
    <citation type="journal article" date="2019" name="Gigascience">
        <title>High-quality Schistosoma haematobium genome achieved by single-molecule and long-range sequencing.</title>
        <authorList>
            <person name="Stroehlein A.J."/>
            <person name="Korhonen P.K."/>
            <person name="Chong T.M."/>
            <person name="Lim Y.L."/>
            <person name="Chan K.G."/>
            <person name="Webster B."/>
            <person name="Rollinson D."/>
            <person name="Brindley P.J."/>
            <person name="Gasser R.B."/>
            <person name="Young N.D."/>
        </authorList>
    </citation>
    <scope>NUCLEOTIDE SEQUENCE</scope>
</reference>
<evidence type="ECO:0000313" key="4">
    <source>
        <dbReference type="Proteomes" id="UP000471633"/>
    </source>
</evidence>